<dbReference type="Proteomes" id="UP000298438">
    <property type="component" value="Unassembled WGS sequence"/>
</dbReference>
<dbReference type="EMBL" id="SPVF01000080">
    <property type="protein sequence ID" value="TFW25015.1"/>
    <property type="molecule type" value="Genomic_DNA"/>
</dbReference>
<sequence>MTCNPAEHALCDLITAVSEQDLVGNVFAHLIDPTDRGDVTAAVDALAMLDVGQVASDERRWHVALLRLNVTSVILPRWWPQDDPGHIVYREFLIGDRVQRVAIRAGTR</sequence>
<gene>
    <name evidence="1" type="ORF">E4L96_05655</name>
</gene>
<keyword evidence="2" id="KW-1185">Reference proteome</keyword>
<dbReference type="AlphaFoldDB" id="A0A4Y9SI43"/>
<dbReference type="RefSeq" id="WP_135206244.1">
    <property type="nucleotide sequence ID" value="NZ_SPVF01000080.1"/>
</dbReference>
<evidence type="ECO:0000313" key="2">
    <source>
        <dbReference type="Proteomes" id="UP000298438"/>
    </source>
</evidence>
<proteinExistence type="predicted"/>
<reference evidence="1 2" key="1">
    <citation type="submission" date="2019-03" db="EMBL/GenBank/DDBJ databases">
        <title>Draft Genome Sequence of Massilia arenosa sp. nov., a Novel Massilia Species Isolated from a Sandy-loam Maize Soil.</title>
        <authorList>
            <person name="Raths R."/>
            <person name="Peta V."/>
            <person name="Bucking H."/>
        </authorList>
    </citation>
    <scope>NUCLEOTIDE SEQUENCE [LARGE SCALE GENOMIC DNA]</scope>
    <source>
        <strain evidence="1 2">MC02</strain>
    </source>
</reference>
<accession>A0A4Y9SI43</accession>
<name>A0A4Y9SI43_9BURK</name>
<comment type="caution">
    <text evidence="1">The sequence shown here is derived from an EMBL/GenBank/DDBJ whole genome shotgun (WGS) entry which is preliminary data.</text>
</comment>
<protein>
    <submittedName>
        <fullName evidence="1">Uncharacterized protein</fullName>
    </submittedName>
</protein>
<evidence type="ECO:0000313" key="1">
    <source>
        <dbReference type="EMBL" id="TFW25015.1"/>
    </source>
</evidence>
<organism evidence="1 2">
    <name type="scientific">Zemynaea arenosa</name>
    <dbReference type="NCBI Taxonomy" id="2561931"/>
    <lineage>
        <taxon>Bacteria</taxon>
        <taxon>Pseudomonadati</taxon>
        <taxon>Pseudomonadota</taxon>
        <taxon>Betaproteobacteria</taxon>
        <taxon>Burkholderiales</taxon>
        <taxon>Oxalobacteraceae</taxon>
        <taxon>Telluria group</taxon>
        <taxon>Zemynaea</taxon>
    </lineage>
</organism>